<accession>A0A5D3CLB0</accession>
<keyword evidence="1" id="KW-0175">Coiled coil</keyword>
<dbReference type="AlphaFoldDB" id="A0A5D3CLB0"/>
<feature type="coiled-coil region" evidence="1">
    <location>
        <begin position="40"/>
        <end position="67"/>
    </location>
</feature>
<reference evidence="2 3" key="1">
    <citation type="submission" date="2019-08" db="EMBL/GenBank/DDBJ databases">
        <title>Draft genome sequences of two oriental melons (Cucumis melo L. var makuwa).</title>
        <authorList>
            <person name="Kwon S.-Y."/>
        </authorList>
    </citation>
    <scope>NUCLEOTIDE SEQUENCE [LARGE SCALE GENOMIC DNA]</scope>
    <source>
        <strain evidence="3">cv. Chang Bougi</strain>
        <tissue evidence="2">Leaf</tissue>
    </source>
</reference>
<comment type="caution">
    <text evidence="2">The sequence shown here is derived from an EMBL/GenBank/DDBJ whole genome shotgun (WGS) entry which is preliminary data.</text>
</comment>
<proteinExistence type="predicted"/>
<evidence type="ECO:0000313" key="3">
    <source>
        <dbReference type="Proteomes" id="UP000321947"/>
    </source>
</evidence>
<name>A0A5D3CLB0_CUCMM</name>
<organism evidence="2 3">
    <name type="scientific">Cucumis melo var. makuwa</name>
    <name type="common">Oriental melon</name>
    <dbReference type="NCBI Taxonomy" id="1194695"/>
    <lineage>
        <taxon>Eukaryota</taxon>
        <taxon>Viridiplantae</taxon>
        <taxon>Streptophyta</taxon>
        <taxon>Embryophyta</taxon>
        <taxon>Tracheophyta</taxon>
        <taxon>Spermatophyta</taxon>
        <taxon>Magnoliopsida</taxon>
        <taxon>eudicotyledons</taxon>
        <taxon>Gunneridae</taxon>
        <taxon>Pentapetalae</taxon>
        <taxon>rosids</taxon>
        <taxon>fabids</taxon>
        <taxon>Cucurbitales</taxon>
        <taxon>Cucurbitaceae</taxon>
        <taxon>Benincaseae</taxon>
        <taxon>Cucumis</taxon>
    </lineage>
</organism>
<sequence length="89" mass="10136">MVLGRRPNYSKGLGWEHKPNARKMASVSSATTSCLQSMVELQLRVNLNEAKRAIEEQTRNHNVLASEVERIWKLIKDMTRAQQGPPHDP</sequence>
<evidence type="ECO:0000256" key="1">
    <source>
        <dbReference type="SAM" id="Coils"/>
    </source>
</evidence>
<dbReference type="PROSITE" id="PS51257">
    <property type="entry name" value="PROKAR_LIPOPROTEIN"/>
    <property type="match status" value="1"/>
</dbReference>
<dbReference type="EMBL" id="SSTD01010378">
    <property type="protein sequence ID" value="TYK11954.1"/>
    <property type="molecule type" value="Genomic_DNA"/>
</dbReference>
<evidence type="ECO:0000313" key="2">
    <source>
        <dbReference type="EMBL" id="TYK11954.1"/>
    </source>
</evidence>
<protein>
    <submittedName>
        <fullName evidence="2">Uncharacterized protein</fullName>
    </submittedName>
</protein>
<dbReference type="Proteomes" id="UP000321947">
    <property type="component" value="Unassembled WGS sequence"/>
</dbReference>
<gene>
    <name evidence="2" type="ORF">E5676_scaffold177G001370</name>
</gene>